<accession>A0A1G2TY79</accession>
<dbReference type="Proteomes" id="UP000177707">
    <property type="component" value="Unassembled WGS sequence"/>
</dbReference>
<proteinExistence type="predicted"/>
<sequence>MNLKSQWLKLRKIWPLSIEQGVKIFQKIENGTTNSVEIQMLRDRFVHDRIFFIDLSYKVGLRPPQVGKIVWG</sequence>
<evidence type="ECO:0000313" key="1">
    <source>
        <dbReference type="EMBL" id="OHB02256.1"/>
    </source>
</evidence>
<reference evidence="1 2" key="1">
    <citation type="journal article" date="2016" name="Nat. Commun.">
        <title>Thousands of microbial genomes shed light on interconnected biogeochemical processes in an aquifer system.</title>
        <authorList>
            <person name="Anantharaman K."/>
            <person name="Brown C.T."/>
            <person name="Hug L.A."/>
            <person name="Sharon I."/>
            <person name="Castelle C.J."/>
            <person name="Probst A.J."/>
            <person name="Thomas B.C."/>
            <person name="Singh A."/>
            <person name="Wilkins M.J."/>
            <person name="Karaoz U."/>
            <person name="Brodie E.L."/>
            <person name="Williams K.H."/>
            <person name="Hubbard S.S."/>
            <person name="Banfield J.F."/>
        </authorList>
    </citation>
    <scope>NUCLEOTIDE SEQUENCE [LARGE SCALE GENOMIC DNA]</scope>
</reference>
<dbReference type="AlphaFoldDB" id="A0A1G2TY79"/>
<dbReference type="STRING" id="1802758.A3A96_02255"/>
<dbReference type="EMBL" id="MHWB01000005">
    <property type="protein sequence ID" value="OHB02256.1"/>
    <property type="molecule type" value="Genomic_DNA"/>
</dbReference>
<evidence type="ECO:0000313" key="2">
    <source>
        <dbReference type="Proteomes" id="UP000177707"/>
    </source>
</evidence>
<organism evidence="1 2">
    <name type="scientific">Candidatus Zambryskibacteria bacterium RIFCSPLOWO2_01_FULL_39_39</name>
    <dbReference type="NCBI Taxonomy" id="1802758"/>
    <lineage>
        <taxon>Bacteria</taxon>
        <taxon>Candidatus Zambryskiibacteriota</taxon>
    </lineage>
</organism>
<protein>
    <submittedName>
        <fullName evidence="1">Uncharacterized protein</fullName>
    </submittedName>
</protein>
<comment type="caution">
    <text evidence="1">The sequence shown here is derived from an EMBL/GenBank/DDBJ whole genome shotgun (WGS) entry which is preliminary data.</text>
</comment>
<name>A0A1G2TY79_9BACT</name>
<gene>
    <name evidence="1" type="ORF">A3A96_02255</name>
</gene>